<organism evidence="1 2">
    <name type="scientific">Caerostris extrusa</name>
    <name type="common">Bark spider</name>
    <name type="synonym">Caerostris bankana</name>
    <dbReference type="NCBI Taxonomy" id="172846"/>
    <lineage>
        <taxon>Eukaryota</taxon>
        <taxon>Metazoa</taxon>
        <taxon>Ecdysozoa</taxon>
        <taxon>Arthropoda</taxon>
        <taxon>Chelicerata</taxon>
        <taxon>Arachnida</taxon>
        <taxon>Araneae</taxon>
        <taxon>Araneomorphae</taxon>
        <taxon>Entelegynae</taxon>
        <taxon>Araneoidea</taxon>
        <taxon>Araneidae</taxon>
        <taxon>Caerostris</taxon>
    </lineage>
</organism>
<dbReference type="GO" id="GO:0007624">
    <property type="term" value="P:ultradian rhythm"/>
    <property type="evidence" value="ECO:0007669"/>
    <property type="project" value="InterPro"/>
</dbReference>
<dbReference type="GO" id="GO:0009897">
    <property type="term" value="C:external side of plasma membrane"/>
    <property type="evidence" value="ECO:0007669"/>
    <property type="project" value="InterPro"/>
</dbReference>
<accession>A0AAV4Y6P8</accession>
<protein>
    <submittedName>
        <fullName evidence="1">Uncharacterized protein</fullName>
    </submittedName>
</protein>
<reference evidence="1 2" key="1">
    <citation type="submission" date="2021-06" db="EMBL/GenBank/DDBJ databases">
        <title>Caerostris extrusa draft genome.</title>
        <authorList>
            <person name="Kono N."/>
            <person name="Arakawa K."/>
        </authorList>
    </citation>
    <scope>NUCLEOTIDE SEQUENCE [LARGE SCALE GENOMIC DNA]</scope>
</reference>
<sequence>MESVDQALLLSGFRIKIEGNDDPAYNSKIHVDYAVARDDQHDYACQQRALIRKSVIDIYNSFEHHLRLQLFIILNRKPLL</sequence>
<name>A0AAV4Y6P8_CAEEX</name>
<dbReference type="PANTHER" id="PTHR16001:SF4">
    <property type="entry name" value="ECTO-NOX DISULFIDE-THIOL EXCHANGER 1-LIKE PROTEIN"/>
    <property type="match status" value="1"/>
</dbReference>
<gene>
    <name evidence="1" type="ORF">CEXT_690881</name>
</gene>
<comment type="caution">
    <text evidence="1">The sequence shown here is derived from an EMBL/GenBank/DDBJ whole genome shotgun (WGS) entry which is preliminary data.</text>
</comment>
<dbReference type="GO" id="GO:0016491">
    <property type="term" value="F:oxidoreductase activity"/>
    <property type="evidence" value="ECO:0007669"/>
    <property type="project" value="InterPro"/>
</dbReference>
<dbReference type="AlphaFoldDB" id="A0AAV4Y6P8"/>
<dbReference type="EMBL" id="BPLR01018904">
    <property type="protein sequence ID" value="GIZ03121.1"/>
    <property type="molecule type" value="Genomic_DNA"/>
</dbReference>
<dbReference type="InterPro" id="IPR038876">
    <property type="entry name" value="ENOX"/>
</dbReference>
<dbReference type="Proteomes" id="UP001054945">
    <property type="component" value="Unassembled WGS sequence"/>
</dbReference>
<proteinExistence type="predicted"/>
<evidence type="ECO:0000313" key="2">
    <source>
        <dbReference type="Proteomes" id="UP001054945"/>
    </source>
</evidence>
<dbReference type="PANTHER" id="PTHR16001">
    <property type="entry name" value="ECTO-NOX DISULFIDE-THIOL EXCHANGER"/>
    <property type="match status" value="1"/>
</dbReference>
<evidence type="ECO:0000313" key="1">
    <source>
        <dbReference type="EMBL" id="GIZ03121.1"/>
    </source>
</evidence>
<keyword evidence="2" id="KW-1185">Reference proteome</keyword>